<reference evidence="4" key="1">
    <citation type="journal article" date="2023" name="Commun. Biol.">
        <title>Genome analysis of Parmales, the sister group of diatoms, reveals the evolutionary specialization of diatoms from phago-mixotrophs to photoautotrophs.</title>
        <authorList>
            <person name="Ban H."/>
            <person name="Sato S."/>
            <person name="Yoshikawa S."/>
            <person name="Yamada K."/>
            <person name="Nakamura Y."/>
            <person name="Ichinomiya M."/>
            <person name="Sato N."/>
            <person name="Blanc-Mathieu R."/>
            <person name="Endo H."/>
            <person name="Kuwata A."/>
            <person name="Ogata H."/>
        </authorList>
    </citation>
    <scope>NUCLEOTIDE SEQUENCE [LARGE SCALE GENOMIC DNA]</scope>
    <source>
        <strain evidence="4">NIES 3700</strain>
    </source>
</reference>
<dbReference type="Pfam" id="PF03476">
    <property type="entry name" value="MOSC_N"/>
    <property type="match status" value="1"/>
</dbReference>
<feature type="compositionally biased region" description="Pro residues" evidence="1">
    <location>
        <begin position="172"/>
        <end position="181"/>
    </location>
</feature>
<dbReference type="Proteomes" id="UP001165122">
    <property type="component" value="Unassembled WGS sequence"/>
</dbReference>
<sequence>MSRLLKLLLFWCRNKLLPPPPPPPSTSIPQPLLLLLLTLLLSLPLLLLVPSLKNKIKQIRGQFNLQLLSNLPPTTDTSRKITSLHTYPLKACQGLNPESINLTPHGLKNDRVLMIVRSASDPTQPKRFFTQRQCGALATIKVEEVPSTSTATKYKLSSSILPRSTPPLQVEYPPPPSPKQPPLTNVVLWDDNLNVIDMGDSAAAFVTNIVNHYEAPTRSSLPPKISFHGSLRLVAFSAEANCRHPNPLYFPSSALTLSGTPPQSALSDGFPILITTTASLRDLNKRIAKKNGATPPPTNPQPISMERIFKDKISKQNPPPPPVMTMDRFRPNIVIENDIPWEEDSWRVIRINGQIFHVVKGCPRCKQSCTDQKTGEVTAEPVETLKTFRCMSDLHPDDVYFGQNVSTTGAGIVSVGDVVEVLVRDERGEGVWDKGTIDAGV</sequence>
<dbReference type="SUPFAM" id="SSF141673">
    <property type="entry name" value="MOSC N-terminal domain-like"/>
    <property type="match status" value="1"/>
</dbReference>
<dbReference type="EMBL" id="BRXW01000021">
    <property type="protein sequence ID" value="GMI00246.1"/>
    <property type="molecule type" value="Genomic_DNA"/>
</dbReference>
<proteinExistence type="predicted"/>
<dbReference type="GO" id="GO:0030151">
    <property type="term" value="F:molybdenum ion binding"/>
    <property type="evidence" value="ECO:0007669"/>
    <property type="project" value="InterPro"/>
</dbReference>
<dbReference type="PANTHER" id="PTHR14237:SF19">
    <property type="entry name" value="MITOCHONDRIAL AMIDOXIME REDUCING COMPONENT 1"/>
    <property type="match status" value="1"/>
</dbReference>
<feature type="region of interest" description="Disordered" evidence="1">
    <location>
        <begin position="155"/>
        <end position="181"/>
    </location>
</feature>
<evidence type="ECO:0000313" key="4">
    <source>
        <dbReference type="Proteomes" id="UP001165122"/>
    </source>
</evidence>
<keyword evidence="4" id="KW-1185">Reference proteome</keyword>
<dbReference type="PANTHER" id="PTHR14237">
    <property type="entry name" value="MOLYBDOPTERIN COFACTOR SULFURASE MOSC"/>
    <property type="match status" value="1"/>
</dbReference>
<name>A0A9W7C5X2_9STRA</name>
<comment type="caution">
    <text evidence="3">The sequence shown here is derived from an EMBL/GenBank/DDBJ whole genome shotgun (WGS) entry which is preliminary data.</text>
</comment>
<dbReference type="AlphaFoldDB" id="A0A9W7C5X2"/>
<dbReference type="InterPro" id="IPR005303">
    <property type="entry name" value="MOCOS_middle"/>
</dbReference>
<organism evidence="3 4">
    <name type="scientific">Triparma laevis f. longispina</name>
    <dbReference type="NCBI Taxonomy" id="1714387"/>
    <lineage>
        <taxon>Eukaryota</taxon>
        <taxon>Sar</taxon>
        <taxon>Stramenopiles</taxon>
        <taxon>Ochrophyta</taxon>
        <taxon>Bolidophyceae</taxon>
        <taxon>Parmales</taxon>
        <taxon>Triparmaceae</taxon>
        <taxon>Triparma</taxon>
    </lineage>
</organism>
<evidence type="ECO:0000256" key="1">
    <source>
        <dbReference type="SAM" id="MobiDB-lite"/>
    </source>
</evidence>
<dbReference type="SUPFAM" id="SSF50800">
    <property type="entry name" value="PK beta-barrel domain-like"/>
    <property type="match status" value="1"/>
</dbReference>
<accession>A0A9W7C5X2</accession>
<dbReference type="GO" id="GO:0030170">
    <property type="term" value="F:pyridoxal phosphate binding"/>
    <property type="evidence" value="ECO:0007669"/>
    <property type="project" value="InterPro"/>
</dbReference>
<protein>
    <recommendedName>
        <fullName evidence="2">MOSC domain-containing protein</fullName>
    </recommendedName>
</protein>
<dbReference type="GO" id="GO:0003824">
    <property type="term" value="F:catalytic activity"/>
    <property type="evidence" value="ECO:0007669"/>
    <property type="project" value="InterPro"/>
</dbReference>
<dbReference type="OrthoDB" id="17255at2759"/>
<evidence type="ECO:0000313" key="3">
    <source>
        <dbReference type="EMBL" id="GMI00246.1"/>
    </source>
</evidence>
<dbReference type="InterPro" id="IPR005302">
    <property type="entry name" value="MoCF_Sase_C"/>
</dbReference>
<dbReference type="PROSITE" id="PS51340">
    <property type="entry name" value="MOSC"/>
    <property type="match status" value="1"/>
</dbReference>
<gene>
    <name evidence="3" type="ORF">TrLO_g11327</name>
</gene>
<evidence type="ECO:0000259" key="2">
    <source>
        <dbReference type="PROSITE" id="PS51340"/>
    </source>
</evidence>
<feature type="domain" description="MOSC" evidence="2">
    <location>
        <begin position="249"/>
        <end position="422"/>
    </location>
</feature>
<dbReference type="InterPro" id="IPR011037">
    <property type="entry name" value="Pyrv_Knase-like_insert_dom_sf"/>
</dbReference>
<dbReference type="Pfam" id="PF03473">
    <property type="entry name" value="MOSC"/>
    <property type="match status" value="1"/>
</dbReference>